<dbReference type="AlphaFoldDB" id="A0A6A6XP71"/>
<evidence type="ECO:0000313" key="8">
    <source>
        <dbReference type="Proteomes" id="UP000799757"/>
    </source>
</evidence>
<comment type="cofactor">
    <cofactor evidence="1">
        <name>Cu(2+)</name>
        <dbReference type="ChEBI" id="CHEBI:29036"/>
    </cofactor>
</comment>
<evidence type="ECO:0000259" key="6">
    <source>
        <dbReference type="Pfam" id="PF03443"/>
    </source>
</evidence>
<keyword evidence="7" id="KW-0503">Monooxygenase</keyword>
<comment type="subcellular location">
    <subcellularLocation>
        <location evidence="2">Secreted</location>
    </subcellularLocation>
</comment>
<reference evidence="7" key="1">
    <citation type="journal article" date="2020" name="Stud. Mycol.">
        <title>101 Dothideomycetes genomes: a test case for predicting lifestyles and emergence of pathogens.</title>
        <authorList>
            <person name="Haridas S."/>
            <person name="Albert R."/>
            <person name="Binder M."/>
            <person name="Bloem J."/>
            <person name="Labutti K."/>
            <person name="Salamov A."/>
            <person name="Andreopoulos B."/>
            <person name="Baker S."/>
            <person name="Barry K."/>
            <person name="Bills G."/>
            <person name="Bluhm B."/>
            <person name="Cannon C."/>
            <person name="Castanera R."/>
            <person name="Culley D."/>
            <person name="Daum C."/>
            <person name="Ezra D."/>
            <person name="Gonzalez J."/>
            <person name="Henrissat B."/>
            <person name="Kuo A."/>
            <person name="Liang C."/>
            <person name="Lipzen A."/>
            <person name="Lutzoni F."/>
            <person name="Magnuson J."/>
            <person name="Mondo S."/>
            <person name="Nolan M."/>
            <person name="Ohm R."/>
            <person name="Pangilinan J."/>
            <person name="Park H.-J."/>
            <person name="Ramirez L."/>
            <person name="Alfaro M."/>
            <person name="Sun H."/>
            <person name="Tritt A."/>
            <person name="Yoshinaga Y."/>
            <person name="Zwiers L.-H."/>
            <person name="Turgeon B."/>
            <person name="Goodwin S."/>
            <person name="Spatafora J."/>
            <person name="Crous P."/>
            <person name="Grigoriev I."/>
        </authorList>
    </citation>
    <scope>NUCLEOTIDE SEQUENCE</scope>
    <source>
        <strain evidence="7">CBS 109.77</strain>
    </source>
</reference>
<dbReference type="PANTHER" id="PTHR33353">
    <property type="entry name" value="PUTATIVE (AFU_ORTHOLOGUE AFUA_1G12560)-RELATED"/>
    <property type="match status" value="1"/>
</dbReference>
<dbReference type="InterPro" id="IPR049892">
    <property type="entry name" value="AA9"/>
</dbReference>
<feature type="domain" description="Auxiliary Activity family 9 catalytic" evidence="6">
    <location>
        <begin position="22"/>
        <end position="256"/>
    </location>
</feature>
<keyword evidence="8" id="KW-1185">Reference proteome</keyword>
<gene>
    <name evidence="7" type="ORF">K505DRAFT_347304</name>
</gene>
<evidence type="ECO:0000256" key="2">
    <source>
        <dbReference type="ARBA" id="ARBA00004613"/>
    </source>
</evidence>
<keyword evidence="5" id="KW-0732">Signal</keyword>
<feature type="chain" id="PRO_5025360443" evidence="5">
    <location>
        <begin position="22"/>
        <end position="267"/>
    </location>
</feature>
<dbReference type="InterPro" id="IPR005103">
    <property type="entry name" value="AA9_LPMO"/>
</dbReference>
<protein>
    <submittedName>
        <fullName evidence="7">Lytic polysaccharide monooxygenase</fullName>
    </submittedName>
</protein>
<proteinExistence type="predicted"/>
<keyword evidence="7" id="KW-0560">Oxidoreductase</keyword>
<keyword evidence="4" id="KW-1015">Disulfide bond</keyword>
<organism evidence="7 8">
    <name type="scientific">Melanomma pulvis-pyrius CBS 109.77</name>
    <dbReference type="NCBI Taxonomy" id="1314802"/>
    <lineage>
        <taxon>Eukaryota</taxon>
        <taxon>Fungi</taxon>
        <taxon>Dikarya</taxon>
        <taxon>Ascomycota</taxon>
        <taxon>Pezizomycotina</taxon>
        <taxon>Dothideomycetes</taxon>
        <taxon>Pleosporomycetidae</taxon>
        <taxon>Pleosporales</taxon>
        <taxon>Melanommataceae</taxon>
        <taxon>Melanomma</taxon>
    </lineage>
</organism>
<name>A0A6A6XP71_9PLEO</name>
<dbReference type="Gene3D" id="2.70.50.70">
    <property type="match status" value="1"/>
</dbReference>
<evidence type="ECO:0000256" key="4">
    <source>
        <dbReference type="ARBA" id="ARBA00023157"/>
    </source>
</evidence>
<keyword evidence="3" id="KW-0964">Secreted</keyword>
<evidence type="ECO:0000313" key="7">
    <source>
        <dbReference type="EMBL" id="KAF2797357.1"/>
    </source>
</evidence>
<dbReference type="CDD" id="cd21175">
    <property type="entry name" value="LPMO_AA9"/>
    <property type="match status" value="1"/>
</dbReference>
<sequence>MFVKSAIPLLLLPSLTSLTLGHSFLEKVWANGVEYAAWDPNAGSLGTPYPNNIPSWYTTNVGGNPLKPVKANTNDIICALNASPANISIPINAGSALTVKWWQAGIPFPTSHWGPIIDYIAACNGPCSKVDPSSLKFVKIAQRAWIDNSTYAEGFWATNQMIASNGTWAIEIPSGLKAGEYVVRHELIALHVAFEAIGKGPYYTDGAEFYPQCVSIKVGGFGTKKITGGVGAKSLYRGDEPGLAINIHTTPNHADYVSPGPAIWWGA</sequence>
<dbReference type="GO" id="GO:0004497">
    <property type="term" value="F:monooxygenase activity"/>
    <property type="evidence" value="ECO:0007669"/>
    <property type="project" value="UniProtKB-KW"/>
</dbReference>
<evidence type="ECO:0000256" key="5">
    <source>
        <dbReference type="SAM" id="SignalP"/>
    </source>
</evidence>
<dbReference type="PANTHER" id="PTHR33353:SF34">
    <property type="entry name" value="ENDO-BETA-1,4-GLUCANASE D"/>
    <property type="match status" value="1"/>
</dbReference>
<evidence type="ECO:0000256" key="1">
    <source>
        <dbReference type="ARBA" id="ARBA00001973"/>
    </source>
</evidence>
<dbReference type="Proteomes" id="UP000799757">
    <property type="component" value="Unassembled WGS sequence"/>
</dbReference>
<dbReference type="OrthoDB" id="4849160at2759"/>
<dbReference type="Pfam" id="PF03443">
    <property type="entry name" value="AA9"/>
    <property type="match status" value="1"/>
</dbReference>
<evidence type="ECO:0000256" key="3">
    <source>
        <dbReference type="ARBA" id="ARBA00022525"/>
    </source>
</evidence>
<dbReference type="EMBL" id="MU001808">
    <property type="protein sequence ID" value="KAF2797357.1"/>
    <property type="molecule type" value="Genomic_DNA"/>
</dbReference>
<feature type="signal peptide" evidence="5">
    <location>
        <begin position="1"/>
        <end position="21"/>
    </location>
</feature>
<accession>A0A6A6XP71</accession>
<dbReference type="GO" id="GO:0005576">
    <property type="term" value="C:extracellular region"/>
    <property type="evidence" value="ECO:0007669"/>
    <property type="project" value="UniProtKB-SubCell"/>
</dbReference>